<protein>
    <recommendedName>
        <fullName evidence="4">Small ribosomal subunit protein uS11</fullName>
    </recommendedName>
</protein>
<evidence type="ECO:0000313" key="6">
    <source>
        <dbReference type="Proteomes" id="UP000178808"/>
    </source>
</evidence>
<dbReference type="EMBL" id="MHIZ01000023">
    <property type="protein sequence ID" value="OGY60126.1"/>
    <property type="molecule type" value="Genomic_DNA"/>
</dbReference>
<dbReference type="Gene3D" id="3.30.420.80">
    <property type="entry name" value="Ribosomal protein S11"/>
    <property type="match status" value="1"/>
</dbReference>
<comment type="subunit">
    <text evidence="4">Part of the 30S ribosomal subunit. Interacts with proteins S7 and S18. Binds to IF-3.</text>
</comment>
<dbReference type="PIRSF" id="PIRSF002131">
    <property type="entry name" value="Ribosomal_S11"/>
    <property type="match status" value="1"/>
</dbReference>
<keyword evidence="3 4" id="KW-0687">Ribonucleoprotein</keyword>
<evidence type="ECO:0000313" key="5">
    <source>
        <dbReference type="EMBL" id="OGY60126.1"/>
    </source>
</evidence>
<dbReference type="InterPro" id="IPR001971">
    <property type="entry name" value="Ribosomal_uS11"/>
</dbReference>
<keyword evidence="2 4" id="KW-0689">Ribosomal protein</keyword>
<dbReference type="GO" id="GO:0006412">
    <property type="term" value="P:translation"/>
    <property type="evidence" value="ECO:0007669"/>
    <property type="project" value="UniProtKB-UniRule"/>
</dbReference>
<dbReference type="HAMAP" id="MF_01310">
    <property type="entry name" value="Ribosomal_uS11"/>
    <property type="match status" value="1"/>
</dbReference>
<evidence type="ECO:0000256" key="3">
    <source>
        <dbReference type="ARBA" id="ARBA00023274"/>
    </source>
</evidence>
<dbReference type="GO" id="GO:0019843">
    <property type="term" value="F:rRNA binding"/>
    <property type="evidence" value="ECO:0007669"/>
    <property type="project" value="UniProtKB-UniRule"/>
</dbReference>
<proteinExistence type="inferred from homology"/>
<keyword evidence="4" id="KW-0699">rRNA-binding</keyword>
<dbReference type="Proteomes" id="UP000178808">
    <property type="component" value="Unassembled WGS sequence"/>
</dbReference>
<comment type="caution">
    <text evidence="5">The sequence shown here is derived from an EMBL/GenBank/DDBJ whole genome shotgun (WGS) entry which is preliminary data.</text>
</comment>
<name>A0A1G1Z7T9_9BACT</name>
<dbReference type="InterPro" id="IPR036967">
    <property type="entry name" value="Ribosomal_uS11_sf"/>
</dbReference>
<evidence type="ECO:0000256" key="4">
    <source>
        <dbReference type="HAMAP-Rule" id="MF_01310"/>
    </source>
</evidence>
<dbReference type="GO" id="GO:1990904">
    <property type="term" value="C:ribonucleoprotein complex"/>
    <property type="evidence" value="ECO:0007669"/>
    <property type="project" value="UniProtKB-KW"/>
</dbReference>
<dbReference type="AlphaFoldDB" id="A0A1G1Z7T9"/>
<evidence type="ECO:0000256" key="1">
    <source>
        <dbReference type="ARBA" id="ARBA00006194"/>
    </source>
</evidence>
<gene>
    <name evidence="4" type="primary">rpsK</name>
    <name evidence="5" type="ORF">A3I31_00125</name>
</gene>
<comment type="similarity">
    <text evidence="1 4">Belongs to the universal ribosomal protein uS11 family.</text>
</comment>
<accession>A0A1G1Z7T9</accession>
<dbReference type="SUPFAM" id="SSF53137">
    <property type="entry name" value="Translational machinery components"/>
    <property type="match status" value="1"/>
</dbReference>
<reference evidence="5 6" key="1">
    <citation type="journal article" date="2016" name="Nat. Commun.">
        <title>Thousands of microbial genomes shed light on interconnected biogeochemical processes in an aquifer system.</title>
        <authorList>
            <person name="Anantharaman K."/>
            <person name="Brown C.T."/>
            <person name="Hug L.A."/>
            <person name="Sharon I."/>
            <person name="Castelle C.J."/>
            <person name="Probst A.J."/>
            <person name="Thomas B.C."/>
            <person name="Singh A."/>
            <person name="Wilkins M.J."/>
            <person name="Karaoz U."/>
            <person name="Brodie E.L."/>
            <person name="Williams K.H."/>
            <person name="Hubbard S.S."/>
            <person name="Banfield J.F."/>
        </authorList>
    </citation>
    <scope>NUCLEOTIDE SEQUENCE [LARGE SCALE GENOMIC DNA]</scope>
</reference>
<dbReference type="Pfam" id="PF00411">
    <property type="entry name" value="Ribosomal_S11"/>
    <property type="match status" value="1"/>
</dbReference>
<dbReference type="PANTHER" id="PTHR11759">
    <property type="entry name" value="40S RIBOSOMAL PROTEIN S14/30S RIBOSOMAL PROTEIN S11"/>
    <property type="match status" value="1"/>
</dbReference>
<evidence type="ECO:0000256" key="2">
    <source>
        <dbReference type="ARBA" id="ARBA00022980"/>
    </source>
</evidence>
<keyword evidence="4" id="KW-0694">RNA-binding</keyword>
<organism evidence="5 6">
    <name type="scientific">Candidatus Colwellbacteria bacterium RIFCSPLOWO2_02_FULL_44_20b</name>
    <dbReference type="NCBI Taxonomy" id="1797691"/>
    <lineage>
        <taxon>Bacteria</taxon>
        <taxon>Candidatus Colwelliibacteriota</taxon>
    </lineage>
</organism>
<dbReference type="GO" id="GO:0005840">
    <property type="term" value="C:ribosome"/>
    <property type="evidence" value="ECO:0007669"/>
    <property type="project" value="UniProtKB-KW"/>
</dbReference>
<dbReference type="NCBIfam" id="NF003698">
    <property type="entry name" value="PRK05309.1"/>
    <property type="match status" value="1"/>
</dbReference>
<sequence>METGRLYIKASYNNTFVTMTDEKGNTLAWASAGSLGFSGPKKATPFAASKIIATIAERVSKTGPFNIHVFVMGVGSGRDTAVRSLPNHGFSILSIRDVTPVPHNGVKPKKVRRV</sequence>
<comment type="function">
    <text evidence="4">Located on the platform of the 30S subunit, it bridges several disparate RNA helices of the 16S rRNA. Forms part of the Shine-Dalgarno cleft in the 70S ribosome.</text>
</comment>
<dbReference type="GO" id="GO:0003735">
    <property type="term" value="F:structural constituent of ribosome"/>
    <property type="evidence" value="ECO:0007669"/>
    <property type="project" value="InterPro"/>
</dbReference>